<feature type="compositionally biased region" description="Polar residues" evidence="1">
    <location>
        <begin position="48"/>
        <end position="57"/>
    </location>
</feature>
<keyword evidence="3" id="KW-1185">Reference proteome</keyword>
<gene>
    <name evidence="2" type="ORF">AAE3_LOCUS5348</name>
</gene>
<accession>A0A8S0VRC9</accession>
<evidence type="ECO:0000256" key="1">
    <source>
        <dbReference type="SAM" id="MobiDB-lite"/>
    </source>
</evidence>
<evidence type="ECO:0000313" key="3">
    <source>
        <dbReference type="Proteomes" id="UP000467700"/>
    </source>
</evidence>
<name>A0A8S0VRC9_CYCAE</name>
<comment type="caution">
    <text evidence="2">The sequence shown here is derived from an EMBL/GenBank/DDBJ whole genome shotgun (WGS) entry which is preliminary data.</text>
</comment>
<dbReference type="OrthoDB" id="3065797at2759"/>
<reference evidence="2 3" key="1">
    <citation type="submission" date="2020-01" db="EMBL/GenBank/DDBJ databases">
        <authorList>
            <person name="Gupta K D."/>
        </authorList>
    </citation>
    <scope>NUCLEOTIDE SEQUENCE [LARGE SCALE GENOMIC DNA]</scope>
</reference>
<sequence length="173" mass="19436">MNDTLHFSLQKTTPTLLVFTQPPAELVHHTPMSTRDSSPEPDGDGQGENPTATNAGTIPTKGGLLDLIFEYPSGNKVKRAYAVVAYPATYQGAVEAAIKVFDLDKSPWNLFPGDIWLRRSTSSAHVDKDKRWARFLPEEWNNVVRPGIDNILVSNRSLRQMDNAEVRRRFLFL</sequence>
<organism evidence="2 3">
    <name type="scientific">Cyclocybe aegerita</name>
    <name type="common">Black poplar mushroom</name>
    <name type="synonym">Agrocybe aegerita</name>
    <dbReference type="NCBI Taxonomy" id="1973307"/>
    <lineage>
        <taxon>Eukaryota</taxon>
        <taxon>Fungi</taxon>
        <taxon>Dikarya</taxon>
        <taxon>Basidiomycota</taxon>
        <taxon>Agaricomycotina</taxon>
        <taxon>Agaricomycetes</taxon>
        <taxon>Agaricomycetidae</taxon>
        <taxon>Agaricales</taxon>
        <taxon>Agaricineae</taxon>
        <taxon>Bolbitiaceae</taxon>
        <taxon>Cyclocybe</taxon>
    </lineage>
</organism>
<proteinExistence type="predicted"/>
<dbReference type="Proteomes" id="UP000467700">
    <property type="component" value="Unassembled WGS sequence"/>
</dbReference>
<protein>
    <submittedName>
        <fullName evidence="2">Uncharacterized protein</fullName>
    </submittedName>
</protein>
<dbReference type="AlphaFoldDB" id="A0A8S0VRC9"/>
<evidence type="ECO:0000313" key="2">
    <source>
        <dbReference type="EMBL" id="CAA7263035.1"/>
    </source>
</evidence>
<dbReference type="EMBL" id="CACVBS010000038">
    <property type="protein sequence ID" value="CAA7263035.1"/>
    <property type="molecule type" value="Genomic_DNA"/>
</dbReference>
<feature type="region of interest" description="Disordered" evidence="1">
    <location>
        <begin position="28"/>
        <end position="58"/>
    </location>
</feature>